<evidence type="ECO:0000256" key="7">
    <source>
        <dbReference type="ARBA" id="ARBA00022729"/>
    </source>
</evidence>
<comment type="similarity">
    <text evidence="3">Belongs to the RLP family.</text>
</comment>
<sequence>MKLGMTVSFFNIGSPAFSTTIEQSRRKHHKRYCNLHIHQQGYKRVSCSASNSGSSVVTSLILSGYGLSNSTVLAYICHLATLQALDLSRNSISDLQDRFFTPDCSLKAILMALNLSSNQLAGEVPDEFLKLTKLHTFLLSGNCLSGTIPRSLSNVTALSRFAANQNNFTGFIPTGITKHLNNLDLSYNRLSDTLSGLASMGLLN</sequence>
<dbReference type="OrthoDB" id="630633at2759"/>
<dbReference type="EMBL" id="LWDX02023981">
    <property type="protein sequence ID" value="OEL31186.1"/>
    <property type="molecule type" value="Genomic_DNA"/>
</dbReference>
<reference evidence="14 15" key="1">
    <citation type="submission" date="2016-09" db="EMBL/GenBank/DDBJ databases">
        <title>The draft genome of Dichanthelium oligosanthes: A C3 panicoid grass species.</title>
        <authorList>
            <person name="Studer A.J."/>
            <person name="Schnable J.C."/>
            <person name="Brutnell T.P."/>
        </authorList>
    </citation>
    <scope>NUCLEOTIDE SEQUENCE [LARGE SCALE GENOMIC DNA]</scope>
    <source>
        <strain evidence="15">cv. Kellogg 1175</strain>
        <tissue evidence="14">Leaf</tissue>
    </source>
</reference>
<proteinExistence type="inferred from homology"/>
<dbReference type="Gene3D" id="3.80.10.10">
    <property type="entry name" value="Ribonuclease Inhibitor"/>
    <property type="match status" value="1"/>
</dbReference>
<evidence type="ECO:0000256" key="13">
    <source>
        <dbReference type="ARBA" id="ARBA00037847"/>
    </source>
</evidence>
<dbReference type="PRINTS" id="PR00019">
    <property type="entry name" value="LEURICHRPT"/>
</dbReference>
<keyword evidence="6" id="KW-0812">Transmembrane</keyword>
<dbReference type="AlphaFoldDB" id="A0A1E5W1A5"/>
<keyword evidence="8" id="KW-0677">Repeat</keyword>
<keyword evidence="12" id="KW-0325">Glycoprotein</keyword>
<protein>
    <submittedName>
        <fullName evidence="14">Uncharacterized protein</fullName>
    </submittedName>
</protein>
<evidence type="ECO:0000256" key="9">
    <source>
        <dbReference type="ARBA" id="ARBA00022989"/>
    </source>
</evidence>
<dbReference type="PROSITE" id="PS51450">
    <property type="entry name" value="LRR"/>
    <property type="match status" value="2"/>
</dbReference>
<gene>
    <name evidence="14" type="ORF">BAE44_0007795</name>
</gene>
<evidence type="ECO:0000256" key="6">
    <source>
        <dbReference type="ARBA" id="ARBA00022692"/>
    </source>
</evidence>
<dbReference type="FunFam" id="3.80.10.10:FF:000041">
    <property type="entry name" value="LRR receptor-like serine/threonine-protein kinase ERECTA"/>
    <property type="match status" value="1"/>
</dbReference>
<organism evidence="14 15">
    <name type="scientific">Dichanthelium oligosanthes</name>
    <dbReference type="NCBI Taxonomy" id="888268"/>
    <lineage>
        <taxon>Eukaryota</taxon>
        <taxon>Viridiplantae</taxon>
        <taxon>Streptophyta</taxon>
        <taxon>Embryophyta</taxon>
        <taxon>Tracheophyta</taxon>
        <taxon>Spermatophyta</taxon>
        <taxon>Magnoliopsida</taxon>
        <taxon>Liliopsida</taxon>
        <taxon>Poales</taxon>
        <taxon>Poaceae</taxon>
        <taxon>PACMAD clade</taxon>
        <taxon>Panicoideae</taxon>
        <taxon>Panicodae</taxon>
        <taxon>Paniceae</taxon>
        <taxon>Dichantheliinae</taxon>
        <taxon>Dichanthelium</taxon>
    </lineage>
</organism>
<dbReference type="SUPFAM" id="SSF52058">
    <property type="entry name" value="L domain-like"/>
    <property type="match status" value="1"/>
</dbReference>
<dbReference type="PANTHER" id="PTHR27004">
    <property type="entry name" value="RECEPTOR-LIKE PROTEIN 12 ISOFORM X1"/>
    <property type="match status" value="1"/>
</dbReference>
<keyword evidence="7" id="KW-0732">Signal</keyword>
<keyword evidence="10" id="KW-0472">Membrane</keyword>
<evidence type="ECO:0000256" key="4">
    <source>
        <dbReference type="ARBA" id="ARBA00022475"/>
    </source>
</evidence>
<evidence type="ECO:0000256" key="12">
    <source>
        <dbReference type="ARBA" id="ARBA00023180"/>
    </source>
</evidence>
<evidence type="ECO:0000256" key="3">
    <source>
        <dbReference type="ARBA" id="ARBA00009592"/>
    </source>
</evidence>
<evidence type="ECO:0000256" key="1">
    <source>
        <dbReference type="ARBA" id="ARBA00004236"/>
    </source>
</evidence>
<dbReference type="Pfam" id="PF00560">
    <property type="entry name" value="LRR_1"/>
    <property type="match status" value="3"/>
</dbReference>
<evidence type="ECO:0000256" key="10">
    <source>
        <dbReference type="ARBA" id="ARBA00023136"/>
    </source>
</evidence>
<comment type="subcellular location">
    <subcellularLocation>
        <location evidence="1">Cell membrane</location>
    </subcellularLocation>
    <subcellularLocation>
        <location evidence="13">Endomembrane system</location>
        <topology evidence="13">Single-pass membrane protein</topology>
    </subcellularLocation>
    <subcellularLocation>
        <location evidence="2">Membrane</location>
        <topology evidence="2">Single-pass type I membrane protein</topology>
    </subcellularLocation>
</comment>
<dbReference type="STRING" id="888268.A0A1E5W1A5"/>
<dbReference type="Proteomes" id="UP000095767">
    <property type="component" value="Unassembled WGS sequence"/>
</dbReference>
<keyword evidence="11" id="KW-0675">Receptor</keyword>
<keyword evidence="5" id="KW-0433">Leucine-rich repeat</keyword>
<keyword evidence="15" id="KW-1185">Reference proteome</keyword>
<evidence type="ECO:0000313" key="14">
    <source>
        <dbReference type="EMBL" id="OEL31186.1"/>
    </source>
</evidence>
<dbReference type="InterPro" id="IPR001611">
    <property type="entry name" value="Leu-rich_rpt"/>
</dbReference>
<comment type="caution">
    <text evidence="14">The sequence shown here is derived from an EMBL/GenBank/DDBJ whole genome shotgun (WGS) entry which is preliminary data.</text>
</comment>
<keyword evidence="4" id="KW-1003">Cell membrane</keyword>
<dbReference type="GO" id="GO:0005886">
    <property type="term" value="C:plasma membrane"/>
    <property type="evidence" value="ECO:0007669"/>
    <property type="project" value="UniProtKB-SubCell"/>
</dbReference>
<evidence type="ECO:0000256" key="8">
    <source>
        <dbReference type="ARBA" id="ARBA00022737"/>
    </source>
</evidence>
<evidence type="ECO:0000256" key="5">
    <source>
        <dbReference type="ARBA" id="ARBA00022614"/>
    </source>
</evidence>
<evidence type="ECO:0000256" key="2">
    <source>
        <dbReference type="ARBA" id="ARBA00004479"/>
    </source>
</evidence>
<name>A0A1E5W1A5_9POAL</name>
<dbReference type="PANTHER" id="PTHR27004:SF203">
    <property type="entry name" value="LEUCINE-RICH REPEAT-CONTAINING N-TERMINAL PLANT-TYPE DOMAIN-CONTAINING PROTEIN"/>
    <property type="match status" value="1"/>
</dbReference>
<dbReference type="InterPro" id="IPR032675">
    <property type="entry name" value="LRR_dom_sf"/>
</dbReference>
<keyword evidence="9" id="KW-1133">Transmembrane helix</keyword>
<accession>A0A1E5W1A5</accession>
<evidence type="ECO:0000256" key="11">
    <source>
        <dbReference type="ARBA" id="ARBA00023170"/>
    </source>
</evidence>
<evidence type="ECO:0000313" key="15">
    <source>
        <dbReference type="Proteomes" id="UP000095767"/>
    </source>
</evidence>